<dbReference type="GO" id="GO:0008270">
    <property type="term" value="F:zinc ion binding"/>
    <property type="evidence" value="ECO:0007669"/>
    <property type="project" value="UniProtKB-KW"/>
</dbReference>
<proteinExistence type="predicted"/>
<dbReference type="InterPro" id="IPR013083">
    <property type="entry name" value="Znf_RING/FYVE/PHD"/>
</dbReference>
<keyword evidence="5" id="KW-0472">Membrane</keyword>
<feature type="domain" description="RING-type" evidence="6">
    <location>
        <begin position="88"/>
        <end position="133"/>
    </location>
</feature>
<dbReference type="Gene3D" id="3.30.40.10">
    <property type="entry name" value="Zinc/RING finger domain, C3HC4 (zinc finger)"/>
    <property type="match status" value="1"/>
</dbReference>
<comment type="caution">
    <text evidence="7">The sequence shown here is derived from an EMBL/GenBank/DDBJ whole genome shotgun (WGS) entry which is preliminary data.</text>
</comment>
<keyword evidence="5" id="KW-0812">Transmembrane</keyword>
<dbReference type="PANTHER" id="PTHR45969:SF11">
    <property type="entry name" value="RING_U-BOX SUPERFAMILY PROTEIN"/>
    <property type="match status" value="1"/>
</dbReference>
<protein>
    <submittedName>
        <fullName evidence="7">Probable E3 ubiquitin- ligase XERICO</fullName>
    </submittedName>
</protein>
<dbReference type="SUPFAM" id="SSF57850">
    <property type="entry name" value="RING/U-box"/>
    <property type="match status" value="1"/>
</dbReference>
<dbReference type="SMART" id="SM00184">
    <property type="entry name" value="RING"/>
    <property type="match status" value="1"/>
</dbReference>
<dbReference type="PANTHER" id="PTHR45969">
    <property type="entry name" value="RING ZINC FINGER PROTEIN-RELATED"/>
    <property type="match status" value="1"/>
</dbReference>
<keyword evidence="3" id="KW-0862">Zinc</keyword>
<evidence type="ECO:0000256" key="5">
    <source>
        <dbReference type="SAM" id="Phobius"/>
    </source>
</evidence>
<dbReference type="Proteomes" id="UP000594638">
    <property type="component" value="Unassembled WGS sequence"/>
</dbReference>
<dbReference type="AlphaFoldDB" id="A0A8S0TTN8"/>
<dbReference type="Pfam" id="PF13639">
    <property type="entry name" value="zf-RING_2"/>
    <property type="match status" value="1"/>
</dbReference>
<keyword evidence="8" id="KW-1185">Reference proteome</keyword>
<evidence type="ECO:0000256" key="2">
    <source>
        <dbReference type="ARBA" id="ARBA00022771"/>
    </source>
</evidence>
<evidence type="ECO:0000256" key="4">
    <source>
        <dbReference type="PROSITE-ProRule" id="PRU00175"/>
    </source>
</evidence>
<dbReference type="OrthoDB" id="8062037at2759"/>
<keyword evidence="7" id="KW-0436">Ligase</keyword>
<gene>
    <name evidence="7" type="ORF">OLEA9_A000143</name>
</gene>
<dbReference type="GO" id="GO:0016567">
    <property type="term" value="P:protein ubiquitination"/>
    <property type="evidence" value="ECO:0007669"/>
    <property type="project" value="TreeGrafter"/>
</dbReference>
<dbReference type="GO" id="GO:0016874">
    <property type="term" value="F:ligase activity"/>
    <property type="evidence" value="ECO:0007669"/>
    <property type="project" value="UniProtKB-KW"/>
</dbReference>
<keyword evidence="5" id="KW-1133">Transmembrane helix</keyword>
<dbReference type="Gramene" id="OE9A000143T1">
    <property type="protein sequence ID" value="OE9A000143C1"/>
    <property type="gene ID" value="OE9A000143"/>
</dbReference>
<accession>A0A8S0TTN8</accession>
<feature type="transmembrane region" description="Helical" evidence="5">
    <location>
        <begin position="6"/>
        <end position="30"/>
    </location>
</feature>
<keyword evidence="2 4" id="KW-0863">Zinc-finger</keyword>
<evidence type="ECO:0000256" key="1">
    <source>
        <dbReference type="ARBA" id="ARBA00022723"/>
    </source>
</evidence>
<evidence type="ECO:0000313" key="7">
    <source>
        <dbReference type="EMBL" id="CAA3009300.1"/>
    </source>
</evidence>
<keyword evidence="1" id="KW-0479">Metal-binding</keyword>
<sequence>MVASDHFVLCKAAVIFAVTRWLLSFALNLLNSMALFSASSDSFAQTSFRRIPVSSSSLANLKIVKDSLCSTTFGNIQHRLPENCDKSCAVCLNQLKKKSNVCELRNCRHVFHKQCLEKWLSYDGCPLTCPLCRASLQPTPLPEPPHWAVERMQYLFGDDMLP</sequence>
<organism evidence="7 8">
    <name type="scientific">Olea europaea subsp. europaea</name>
    <dbReference type="NCBI Taxonomy" id="158383"/>
    <lineage>
        <taxon>Eukaryota</taxon>
        <taxon>Viridiplantae</taxon>
        <taxon>Streptophyta</taxon>
        <taxon>Embryophyta</taxon>
        <taxon>Tracheophyta</taxon>
        <taxon>Spermatophyta</taxon>
        <taxon>Magnoliopsida</taxon>
        <taxon>eudicotyledons</taxon>
        <taxon>Gunneridae</taxon>
        <taxon>Pentapetalae</taxon>
        <taxon>asterids</taxon>
        <taxon>lamiids</taxon>
        <taxon>Lamiales</taxon>
        <taxon>Oleaceae</taxon>
        <taxon>Oleeae</taxon>
        <taxon>Olea</taxon>
    </lineage>
</organism>
<dbReference type="GO" id="GO:0061630">
    <property type="term" value="F:ubiquitin protein ligase activity"/>
    <property type="evidence" value="ECO:0007669"/>
    <property type="project" value="TreeGrafter"/>
</dbReference>
<dbReference type="PROSITE" id="PS50089">
    <property type="entry name" value="ZF_RING_2"/>
    <property type="match status" value="1"/>
</dbReference>
<evidence type="ECO:0000256" key="3">
    <source>
        <dbReference type="ARBA" id="ARBA00022833"/>
    </source>
</evidence>
<name>A0A8S0TTN8_OLEEU</name>
<reference evidence="7 8" key="1">
    <citation type="submission" date="2019-12" db="EMBL/GenBank/DDBJ databases">
        <authorList>
            <person name="Alioto T."/>
            <person name="Alioto T."/>
            <person name="Gomez Garrido J."/>
        </authorList>
    </citation>
    <scope>NUCLEOTIDE SEQUENCE [LARGE SCALE GENOMIC DNA]</scope>
</reference>
<dbReference type="InterPro" id="IPR001841">
    <property type="entry name" value="Znf_RING"/>
</dbReference>
<dbReference type="EMBL" id="CACTIH010007315">
    <property type="protein sequence ID" value="CAA3009300.1"/>
    <property type="molecule type" value="Genomic_DNA"/>
</dbReference>
<evidence type="ECO:0000313" key="8">
    <source>
        <dbReference type="Proteomes" id="UP000594638"/>
    </source>
</evidence>
<evidence type="ECO:0000259" key="6">
    <source>
        <dbReference type="PROSITE" id="PS50089"/>
    </source>
</evidence>